<organism evidence="2 3">
    <name type="scientific">Pleurodeles waltl</name>
    <name type="common">Iberian ribbed newt</name>
    <dbReference type="NCBI Taxonomy" id="8319"/>
    <lineage>
        <taxon>Eukaryota</taxon>
        <taxon>Metazoa</taxon>
        <taxon>Chordata</taxon>
        <taxon>Craniata</taxon>
        <taxon>Vertebrata</taxon>
        <taxon>Euteleostomi</taxon>
        <taxon>Amphibia</taxon>
        <taxon>Batrachia</taxon>
        <taxon>Caudata</taxon>
        <taxon>Salamandroidea</taxon>
        <taxon>Salamandridae</taxon>
        <taxon>Pleurodelinae</taxon>
        <taxon>Pleurodeles</taxon>
    </lineage>
</organism>
<evidence type="ECO:0000256" key="1">
    <source>
        <dbReference type="SAM" id="MobiDB-lite"/>
    </source>
</evidence>
<sequence>MPAVGGIDSPSRSRGRQLEFRSPRVRNNKPTVVEPGPGRGTRAAPGTEQETLGAPRRERQRPRGPCRRLASAP</sequence>
<gene>
    <name evidence="2" type="ORF">NDU88_005745</name>
</gene>
<accession>A0AAV7UIX3</accession>
<evidence type="ECO:0000313" key="3">
    <source>
        <dbReference type="Proteomes" id="UP001066276"/>
    </source>
</evidence>
<reference evidence="2" key="1">
    <citation type="journal article" date="2022" name="bioRxiv">
        <title>Sequencing and chromosome-scale assembly of the giantPleurodeles waltlgenome.</title>
        <authorList>
            <person name="Brown T."/>
            <person name="Elewa A."/>
            <person name="Iarovenko S."/>
            <person name="Subramanian E."/>
            <person name="Araus A.J."/>
            <person name="Petzold A."/>
            <person name="Susuki M."/>
            <person name="Suzuki K.-i.T."/>
            <person name="Hayashi T."/>
            <person name="Toyoda A."/>
            <person name="Oliveira C."/>
            <person name="Osipova E."/>
            <person name="Leigh N.D."/>
            <person name="Simon A."/>
            <person name="Yun M.H."/>
        </authorList>
    </citation>
    <scope>NUCLEOTIDE SEQUENCE</scope>
    <source>
        <strain evidence="2">20211129_DDA</strain>
        <tissue evidence="2">Liver</tissue>
    </source>
</reference>
<name>A0AAV7UIX3_PLEWA</name>
<comment type="caution">
    <text evidence="2">The sequence shown here is derived from an EMBL/GenBank/DDBJ whole genome shotgun (WGS) entry which is preliminary data.</text>
</comment>
<evidence type="ECO:0000313" key="2">
    <source>
        <dbReference type="EMBL" id="KAJ1188992.1"/>
    </source>
</evidence>
<protein>
    <submittedName>
        <fullName evidence="2">Uncharacterized protein</fullName>
    </submittedName>
</protein>
<proteinExistence type="predicted"/>
<dbReference type="EMBL" id="JANPWB010000005">
    <property type="protein sequence ID" value="KAJ1188992.1"/>
    <property type="molecule type" value="Genomic_DNA"/>
</dbReference>
<dbReference type="AlphaFoldDB" id="A0AAV7UIX3"/>
<feature type="region of interest" description="Disordered" evidence="1">
    <location>
        <begin position="1"/>
        <end position="73"/>
    </location>
</feature>
<dbReference type="Proteomes" id="UP001066276">
    <property type="component" value="Chromosome 3_1"/>
</dbReference>
<keyword evidence="3" id="KW-1185">Reference proteome</keyword>